<dbReference type="RefSeq" id="XP_067079897.1">
    <property type="nucleotide sequence ID" value="XM_067223796.1"/>
</dbReference>
<dbReference type="GO" id="GO:0005509">
    <property type="term" value="F:calcium ion binding"/>
    <property type="evidence" value="ECO:0007669"/>
    <property type="project" value="InterPro"/>
</dbReference>
<dbReference type="GeneID" id="92379210"/>
<dbReference type="InterPro" id="IPR050145">
    <property type="entry name" value="Centrin_CML-like"/>
</dbReference>
<dbReference type="EMBL" id="CZPT02001075">
    <property type="protein sequence ID" value="SCU68815.1"/>
    <property type="molecule type" value="Genomic_DNA"/>
</dbReference>
<dbReference type="AlphaFoldDB" id="A0A1G4I9K4"/>
<evidence type="ECO:0000256" key="1">
    <source>
        <dbReference type="ARBA" id="ARBA00022737"/>
    </source>
</evidence>
<dbReference type="FunFam" id="1.10.238.10:FF:000640">
    <property type="entry name" value="Caltractin, putative"/>
    <property type="match status" value="1"/>
</dbReference>
<evidence type="ECO:0000313" key="4">
    <source>
        <dbReference type="EMBL" id="SCU68815.1"/>
    </source>
</evidence>
<sequence length="184" mass="20681">MSSLDSVREDILDVFHIFDEDGSGSITMQELKRAIYTITGIRISRIDLSILVRTCKEEMLKESARKSEAGANVAGKAGEKLWTPEPESEVNTVDPQLFAAVVLKTLNRRTQEQELLFTFRLLEDKDYPGFITKDSLKRASADIDEHLTDQEVNEMFDKLVTGVSAAAIDFVTFSSLMETLRKSI</sequence>
<dbReference type="SMR" id="A0A1G4I9K4"/>
<protein>
    <submittedName>
        <fullName evidence="4">Caltractin, putative</fullName>
    </submittedName>
</protein>
<organism evidence="4 5">
    <name type="scientific">Trypanosoma equiperdum</name>
    <dbReference type="NCBI Taxonomy" id="5694"/>
    <lineage>
        <taxon>Eukaryota</taxon>
        <taxon>Discoba</taxon>
        <taxon>Euglenozoa</taxon>
        <taxon>Kinetoplastea</taxon>
        <taxon>Metakinetoplastina</taxon>
        <taxon>Trypanosomatida</taxon>
        <taxon>Trypanosomatidae</taxon>
        <taxon>Trypanosoma</taxon>
    </lineage>
</organism>
<comment type="caution">
    <text evidence="4">The sequence shown here is derived from an EMBL/GenBank/DDBJ whole genome shotgun (WGS) entry which is preliminary data.</text>
</comment>
<dbReference type="InterPro" id="IPR002048">
    <property type="entry name" value="EF_hand_dom"/>
</dbReference>
<keyword evidence="2" id="KW-0106">Calcium</keyword>
<name>A0A1G4I9K4_TRYEQ</name>
<dbReference type="VEuPathDB" id="TriTrypDB:TEOVI_000527000"/>
<keyword evidence="1" id="KW-0677">Repeat</keyword>
<dbReference type="PANTHER" id="PTHR23050">
    <property type="entry name" value="CALCIUM BINDING PROTEIN"/>
    <property type="match status" value="1"/>
</dbReference>
<dbReference type="PROSITE" id="PS00018">
    <property type="entry name" value="EF_HAND_1"/>
    <property type="match status" value="1"/>
</dbReference>
<dbReference type="InterPro" id="IPR018247">
    <property type="entry name" value="EF_Hand_1_Ca_BS"/>
</dbReference>
<evidence type="ECO:0000259" key="3">
    <source>
        <dbReference type="PROSITE" id="PS50222"/>
    </source>
</evidence>
<reference evidence="4" key="1">
    <citation type="submission" date="2016-09" db="EMBL/GenBank/DDBJ databases">
        <authorList>
            <person name="Hebert L."/>
            <person name="Moumen B."/>
        </authorList>
    </citation>
    <scope>NUCLEOTIDE SEQUENCE [LARGE SCALE GENOMIC DNA]</scope>
    <source>
        <strain evidence="4">OVI</strain>
    </source>
</reference>
<dbReference type="Pfam" id="PF13405">
    <property type="entry name" value="EF-hand_6"/>
    <property type="match status" value="1"/>
</dbReference>
<dbReference type="SUPFAM" id="SSF47473">
    <property type="entry name" value="EF-hand"/>
    <property type="match status" value="1"/>
</dbReference>
<evidence type="ECO:0000313" key="5">
    <source>
        <dbReference type="Proteomes" id="UP000195570"/>
    </source>
</evidence>
<proteinExistence type="predicted"/>
<dbReference type="SMART" id="SM00054">
    <property type="entry name" value="EFh"/>
    <property type="match status" value="1"/>
</dbReference>
<keyword evidence="5" id="KW-1185">Reference proteome</keyword>
<dbReference type="InterPro" id="IPR011992">
    <property type="entry name" value="EF-hand-dom_pair"/>
</dbReference>
<evidence type="ECO:0000256" key="2">
    <source>
        <dbReference type="ARBA" id="ARBA00022837"/>
    </source>
</evidence>
<feature type="domain" description="EF-hand" evidence="3">
    <location>
        <begin position="6"/>
        <end position="41"/>
    </location>
</feature>
<dbReference type="Proteomes" id="UP000195570">
    <property type="component" value="Unassembled WGS sequence"/>
</dbReference>
<dbReference type="Gene3D" id="1.10.238.10">
    <property type="entry name" value="EF-hand"/>
    <property type="match status" value="2"/>
</dbReference>
<gene>
    <name evidence="4" type="ORF">TEOVI_000527000</name>
</gene>
<accession>A0A1G4I9K4</accession>
<dbReference type="PROSITE" id="PS50222">
    <property type="entry name" value="EF_HAND_2"/>
    <property type="match status" value="1"/>
</dbReference>